<dbReference type="GO" id="GO:0004222">
    <property type="term" value="F:metalloendopeptidase activity"/>
    <property type="evidence" value="ECO:0007669"/>
    <property type="project" value="InterPro"/>
</dbReference>
<dbReference type="InterPro" id="IPR001567">
    <property type="entry name" value="Pept_M3A_M3B_dom"/>
</dbReference>
<evidence type="ECO:0000256" key="7">
    <source>
        <dbReference type="RuleBase" id="RU003435"/>
    </source>
</evidence>
<keyword evidence="2 7" id="KW-0645">Protease</keyword>
<dbReference type="InterPro" id="IPR034005">
    <property type="entry name" value="M3A_DCP"/>
</dbReference>
<reference evidence="10 11" key="1">
    <citation type="submission" date="2019-11" db="EMBL/GenBank/DDBJ databases">
        <title>Gordonia sp. nov., a novel actinobacterium isolated from mangrove soil in Hainan.</title>
        <authorList>
            <person name="Huang X."/>
            <person name="Xie Y."/>
            <person name="Chu X."/>
            <person name="Xiao K."/>
        </authorList>
    </citation>
    <scope>NUCLEOTIDE SEQUENCE [LARGE SCALE GENOMIC DNA]</scope>
    <source>
        <strain evidence="10 11">HNM0687</strain>
    </source>
</reference>
<comment type="caution">
    <text evidence="10">The sequence shown here is derived from an EMBL/GenBank/DDBJ whole genome shotgun (WGS) entry which is preliminary data.</text>
</comment>
<evidence type="ECO:0000256" key="1">
    <source>
        <dbReference type="ARBA" id="ARBA00006040"/>
    </source>
</evidence>
<dbReference type="Gene3D" id="3.40.390.10">
    <property type="entry name" value="Collagenase (Catalytic Domain)"/>
    <property type="match status" value="1"/>
</dbReference>
<keyword evidence="3 7" id="KW-0479">Metal-binding</keyword>
<name>A0A6L7GN41_9ACTN</name>
<comment type="similarity">
    <text evidence="1 7">Belongs to the peptidase M3 family.</text>
</comment>
<dbReference type="SUPFAM" id="SSF55486">
    <property type="entry name" value="Metalloproteases ('zincins'), catalytic domain"/>
    <property type="match status" value="1"/>
</dbReference>
<sequence length="707" mass="78181">MSRRRRSWRPSPPTRSETSRRGSRPLETRRNPVLAESSLPHGLPDFASISDDDFLPAFREAMTTHLAEVESIATDSRPATFRNTVEALELSGRDLARAGGIFFNLVGPDTNPQRNEISQQLSTLLTDHANTISMDRRLFDRISSLHERMDELGLTESQERLLAKRYRESVRAGAGLGLGEQEQMRQISSRLAYLSTAFSQRILDDTNASAVFVDDAAGLDGLSAGQIAAARRAAADAGHDSGYLLTLELPSSQSLLTVLTDRDVRQRVFDASVSRCARGNEHDTRELVLEIVRLRARRARLLGYHDHAEYVIAEETAPNPDAVVELLDELTESALRAGGRELTRLTRFADEEIGAADLTYWLDRERRASSAVPLDDFADYCELDNVLQRGVFYAAGKLYGLRFVERSDLDGYHPDVRVWDVINEAGRSIGLFLGDFYARPSKRGGAWMNNIVDQSVALSAQPIVVNVANLTKPDPGEPCLLTMDQLTTLFHEFGHALHGLLSAVDYPSQSGTSVPRDFVEFPSQVNEMWALHPDVLSQYARHHETAAPIPAGLADAARAAAKTESAHATLEYLAAALLDLAWHRITVDDAVDDVVEFERAALRAKGFTGDLIPPRYRSAYFNHIFGGGYSAGYYSYIWSEVLDAETEQWFLAEGGLRRDNGRRFAEATLTRGDSIDPLVAHEKLIGRTPQIGPLLARRGLAAAGEAR</sequence>
<dbReference type="InterPro" id="IPR045090">
    <property type="entry name" value="Pept_M3A_M3B"/>
</dbReference>
<feature type="compositionally biased region" description="Basic and acidic residues" evidence="8">
    <location>
        <begin position="17"/>
        <end position="30"/>
    </location>
</feature>
<dbReference type="Gene3D" id="1.10.1370.10">
    <property type="entry name" value="Neurolysin, domain 3"/>
    <property type="match status" value="1"/>
</dbReference>
<evidence type="ECO:0000256" key="5">
    <source>
        <dbReference type="ARBA" id="ARBA00022833"/>
    </source>
</evidence>
<dbReference type="GO" id="GO:0006508">
    <property type="term" value="P:proteolysis"/>
    <property type="evidence" value="ECO:0007669"/>
    <property type="project" value="UniProtKB-KW"/>
</dbReference>
<evidence type="ECO:0000259" key="9">
    <source>
        <dbReference type="Pfam" id="PF01432"/>
    </source>
</evidence>
<accession>A0A6L7GN41</accession>
<protein>
    <submittedName>
        <fullName evidence="10">M3 family peptidase</fullName>
    </submittedName>
</protein>
<dbReference type="Proteomes" id="UP000475545">
    <property type="component" value="Unassembled WGS sequence"/>
</dbReference>
<evidence type="ECO:0000313" key="11">
    <source>
        <dbReference type="Proteomes" id="UP000475545"/>
    </source>
</evidence>
<dbReference type="PANTHER" id="PTHR43660">
    <property type="entry name" value="DIPEPTIDYL CARBOXYPEPTIDASE"/>
    <property type="match status" value="1"/>
</dbReference>
<dbReference type="FunFam" id="3.40.390.10:FF:000009">
    <property type="entry name" value="Oligopeptidase A"/>
    <property type="match status" value="1"/>
</dbReference>
<evidence type="ECO:0000256" key="2">
    <source>
        <dbReference type="ARBA" id="ARBA00022670"/>
    </source>
</evidence>
<feature type="domain" description="Peptidase M3A/M3B catalytic" evidence="9">
    <location>
        <begin position="257"/>
        <end position="699"/>
    </location>
</feature>
<keyword evidence="6 7" id="KW-0482">Metalloprotease</keyword>
<comment type="cofactor">
    <cofactor evidence="7">
        <name>Zn(2+)</name>
        <dbReference type="ChEBI" id="CHEBI:29105"/>
    </cofactor>
    <text evidence="7">Binds 1 zinc ion.</text>
</comment>
<feature type="region of interest" description="Disordered" evidence="8">
    <location>
        <begin position="1"/>
        <end position="41"/>
    </location>
</feature>
<gene>
    <name evidence="10" type="ORF">GIY30_06335</name>
</gene>
<dbReference type="InterPro" id="IPR024079">
    <property type="entry name" value="MetalloPept_cat_dom_sf"/>
</dbReference>
<dbReference type="GO" id="GO:0046872">
    <property type="term" value="F:metal ion binding"/>
    <property type="evidence" value="ECO:0007669"/>
    <property type="project" value="UniProtKB-UniRule"/>
</dbReference>
<keyword evidence="4 7" id="KW-0378">Hydrolase</keyword>
<evidence type="ECO:0000256" key="6">
    <source>
        <dbReference type="ARBA" id="ARBA00023049"/>
    </source>
</evidence>
<keyword evidence="11" id="KW-1185">Reference proteome</keyword>
<dbReference type="CDD" id="cd06456">
    <property type="entry name" value="M3A_DCP"/>
    <property type="match status" value="1"/>
</dbReference>
<evidence type="ECO:0000256" key="8">
    <source>
        <dbReference type="SAM" id="MobiDB-lite"/>
    </source>
</evidence>
<dbReference type="Gene3D" id="1.10.1370.40">
    <property type="match status" value="1"/>
</dbReference>
<dbReference type="EMBL" id="WMBR01000001">
    <property type="protein sequence ID" value="MXP20973.1"/>
    <property type="molecule type" value="Genomic_DNA"/>
</dbReference>
<evidence type="ECO:0000256" key="4">
    <source>
        <dbReference type="ARBA" id="ARBA00022801"/>
    </source>
</evidence>
<keyword evidence="5 7" id="KW-0862">Zinc</keyword>
<organism evidence="10 11">
    <name type="scientific">Gordonia mangrovi</name>
    <dbReference type="NCBI Taxonomy" id="2665643"/>
    <lineage>
        <taxon>Bacteria</taxon>
        <taxon>Bacillati</taxon>
        <taxon>Actinomycetota</taxon>
        <taxon>Actinomycetes</taxon>
        <taxon>Mycobacteriales</taxon>
        <taxon>Gordoniaceae</taxon>
        <taxon>Gordonia</taxon>
    </lineage>
</organism>
<dbReference type="Pfam" id="PF01432">
    <property type="entry name" value="Peptidase_M3"/>
    <property type="match status" value="1"/>
</dbReference>
<dbReference type="InterPro" id="IPR024077">
    <property type="entry name" value="Neurolysin/TOP_dom2"/>
</dbReference>
<dbReference type="GO" id="GO:0005829">
    <property type="term" value="C:cytosol"/>
    <property type="evidence" value="ECO:0007669"/>
    <property type="project" value="UniProtKB-ARBA"/>
</dbReference>
<evidence type="ECO:0000313" key="10">
    <source>
        <dbReference type="EMBL" id="MXP20973.1"/>
    </source>
</evidence>
<dbReference type="GO" id="GO:0004180">
    <property type="term" value="F:carboxypeptidase activity"/>
    <property type="evidence" value="ECO:0007669"/>
    <property type="project" value="TreeGrafter"/>
</dbReference>
<evidence type="ECO:0000256" key="3">
    <source>
        <dbReference type="ARBA" id="ARBA00022723"/>
    </source>
</evidence>
<dbReference type="PANTHER" id="PTHR43660:SF1">
    <property type="entry name" value="DIPEPTIDYL CARBOXYPEPTIDASE"/>
    <property type="match status" value="1"/>
</dbReference>
<proteinExistence type="inferred from homology"/>
<dbReference type="AlphaFoldDB" id="A0A6L7GN41"/>